<keyword evidence="9" id="KW-1185">Reference proteome</keyword>
<dbReference type="SUPFAM" id="SSF52172">
    <property type="entry name" value="CheY-like"/>
    <property type="match status" value="1"/>
</dbReference>
<keyword evidence="2 5" id="KW-0238">DNA-binding</keyword>
<dbReference type="SMART" id="SM00448">
    <property type="entry name" value="REC"/>
    <property type="match status" value="1"/>
</dbReference>
<organism evidence="8 9">
    <name type="scientific">Tropicimonas omnivorans</name>
    <dbReference type="NCBI Taxonomy" id="3075590"/>
    <lineage>
        <taxon>Bacteria</taxon>
        <taxon>Pseudomonadati</taxon>
        <taxon>Pseudomonadota</taxon>
        <taxon>Alphaproteobacteria</taxon>
        <taxon>Rhodobacterales</taxon>
        <taxon>Roseobacteraceae</taxon>
        <taxon>Tropicimonas</taxon>
    </lineage>
</organism>
<evidence type="ECO:0000259" key="7">
    <source>
        <dbReference type="PROSITE" id="PS51755"/>
    </source>
</evidence>
<dbReference type="CDD" id="cd00383">
    <property type="entry name" value="trans_reg_C"/>
    <property type="match status" value="1"/>
</dbReference>
<comment type="caution">
    <text evidence="8">The sequence shown here is derived from an EMBL/GenBank/DDBJ whole genome shotgun (WGS) entry which is preliminary data.</text>
</comment>
<name>A0ABU3DEG1_9RHOB</name>
<dbReference type="SUPFAM" id="SSF46894">
    <property type="entry name" value="C-terminal effector domain of the bipartite response regulators"/>
    <property type="match status" value="1"/>
</dbReference>
<feature type="domain" description="OmpR/PhoB-type" evidence="7">
    <location>
        <begin position="124"/>
        <end position="223"/>
    </location>
</feature>
<dbReference type="Gene3D" id="3.40.50.2300">
    <property type="match status" value="1"/>
</dbReference>
<evidence type="ECO:0000256" key="3">
    <source>
        <dbReference type="ARBA" id="ARBA00023163"/>
    </source>
</evidence>
<dbReference type="Gene3D" id="1.10.10.10">
    <property type="entry name" value="Winged helix-like DNA-binding domain superfamily/Winged helix DNA-binding domain"/>
    <property type="match status" value="1"/>
</dbReference>
<keyword evidence="4" id="KW-0597">Phosphoprotein</keyword>
<feature type="DNA-binding region" description="OmpR/PhoB-type" evidence="5">
    <location>
        <begin position="124"/>
        <end position="223"/>
    </location>
</feature>
<feature type="domain" description="Response regulatory" evidence="6">
    <location>
        <begin position="2"/>
        <end position="116"/>
    </location>
</feature>
<protein>
    <submittedName>
        <fullName evidence="8">Response regulator transcription factor</fullName>
    </submittedName>
</protein>
<keyword evidence="3" id="KW-0804">Transcription</keyword>
<proteinExistence type="predicted"/>
<sequence length="257" mass="28025">MRILATETTWGAASTITDLRAAGFAMSTVQTGQELVDWADLGQIDAVIVDVDLPDLAWREAVKLIRSYRPRLPILVLMPPGSDSGARAAAFGLGADDVLLECADARESAARIGAVVRRRAGLAHPVLVSEGLAYDLVTCTATVRGQPLHLTPTESRLVEMLALRHGRTVEKEEMLAHLYDVEEGPEVKTIDVHVCKIRKKIADLGGGSGAISTAWGRGYGFGLNARDQARQLTEAALHFVERRRRKVTIREDRRQLA</sequence>
<evidence type="ECO:0000256" key="2">
    <source>
        <dbReference type="ARBA" id="ARBA00023125"/>
    </source>
</evidence>
<evidence type="ECO:0000313" key="9">
    <source>
        <dbReference type="Proteomes" id="UP001265259"/>
    </source>
</evidence>
<dbReference type="RefSeq" id="WP_311689884.1">
    <property type="nucleotide sequence ID" value="NZ_JAVRHL010000002.1"/>
</dbReference>
<accession>A0ABU3DEG1</accession>
<dbReference type="InterPro" id="IPR001867">
    <property type="entry name" value="OmpR/PhoB-type_DNA-bd"/>
</dbReference>
<dbReference type="Pfam" id="PF00486">
    <property type="entry name" value="Trans_reg_C"/>
    <property type="match status" value="1"/>
</dbReference>
<keyword evidence="1" id="KW-0805">Transcription regulation</keyword>
<dbReference type="InterPro" id="IPR016032">
    <property type="entry name" value="Sig_transdc_resp-reg_C-effctor"/>
</dbReference>
<dbReference type="InterPro" id="IPR011006">
    <property type="entry name" value="CheY-like_superfamily"/>
</dbReference>
<evidence type="ECO:0000256" key="1">
    <source>
        <dbReference type="ARBA" id="ARBA00023015"/>
    </source>
</evidence>
<dbReference type="Pfam" id="PF00072">
    <property type="entry name" value="Response_reg"/>
    <property type="match status" value="1"/>
</dbReference>
<dbReference type="SMART" id="SM00862">
    <property type="entry name" value="Trans_reg_C"/>
    <property type="match status" value="1"/>
</dbReference>
<evidence type="ECO:0000256" key="5">
    <source>
        <dbReference type="PROSITE-ProRule" id="PRU01091"/>
    </source>
</evidence>
<dbReference type="InterPro" id="IPR001789">
    <property type="entry name" value="Sig_transdc_resp-reg_receiver"/>
</dbReference>
<dbReference type="PROSITE" id="PS51755">
    <property type="entry name" value="OMPR_PHOB"/>
    <property type="match status" value="1"/>
</dbReference>
<dbReference type="PANTHER" id="PTHR48111:SF67">
    <property type="entry name" value="TRANSCRIPTIONAL REGULATORY PROTEIN TCTD"/>
    <property type="match status" value="1"/>
</dbReference>
<evidence type="ECO:0000313" key="8">
    <source>
        <dbReference type="EMBL" id="MDT0682104.1"/>
    </source>
</evidence>
<dbReference type="EMBL" id="JAVRHL010000002">
    <property type="protein sequence ID" value="MDT0682104.1"/>
    <property type="molecule type" value="Genomic_DNA"/>
</dbReference>
<gene>
    <name evidence="8" type="ORF">RM543_05365</name>
</gene>
<dbReference type="Proteomes" id="UP001265259">
    <property type="component" value="Unassembled WGS sequence"/>
</dbReference>
<dbReference type="PANTHER" id="PTHR48111">
    <property type="entry name" value="REGULATOR OF RPOS"/>
    <property type="match status" value="1"/>
</dbReference>
<evidence type="ECO:0000256" key="4">
    <source>
        <dbReference type="PROSITE-ProRule" id="PRU00169"/>
    </source>
</evidence>
<dbReference type="InterPro" id="IPR039420">
    <property type="entry name" value="WalR-like"/>
</dbReference>
<dbReference type="InterPro" id="IPR036388">
    <property type="entry name" value="WH-like_DNA-bd_sf"/>
</dbReference>
<dbReference type="PROSITE" id="PS50110">
    <property type="entry name" value="RESPONSE_REGULATORY"/>
    <property type="match status" value="1"/>
</dbReference>
<feature type="modified residue" description="4-aspartylphosphate" evidence="4">
    <location>
        <position position="50"/>
    </location>
</feature>
<evidence type="ECO:0000259" key="6">
    <source>
        <dbReference type="PROSITE" id="PS50110"/>
    </source>
</evidence>
<reference evidence="8 9" key="1">
    <citation type="submission" date="2023-09" db="EMBL/GenBank/DDBJ databases">
        <authorList>
            <person name="Rey-Velasco X."/>
        </authorList>
    </citation>
    <scope>NUCLEOTIDE SEQUENCE [LARGE SCALE GENOMIC DNA]</scope>
    <source>
        <strain evidence="8 9">F158</strain>
    </source>
</reference>